<feature type="compositionally biased region" description="Basic and acidic residues" evidence="1">
    <location>
        <begin position="191"/>
        <end position="208"/>
    </location>
</feature>
<evidence type="ECO:0000256" key="1">
    <source>
        <dbReference type="SAM" id="MobiDB-lite"/>
    </source>
</evidence>
<evidence type="ECO:0000313" key="2">
    <source>
        <dbReference type="EMBL" id="BCU03234.1"/>
    </source>
</evidence>
<reference evidence="2" key="1">
    <citation type="submission" date="2021-04" db="EMBL/GenBank/DDBJ databases">
        <title>Draft Genome Sequence of Pandoravirus japonicus, Isolated from the Sabaishi River of Niigata, Japan.</title>
        <authorList>
            <person name="Hosokawa N."/>
            <person name="Takahashi H."/>
            <person name="Aoki K."/>
            <person name="Takemura M."/>
        </authorList>
    </citation>
    <scope>NUCLEOTIDE SEQUENCE</scope>
</reference>
<proteinExistence type="predicted"/>
<feature type="region of interest" description="Disordered" evidence="1">
    <location>
        <begin position="161"/>
        <end position="234"/>
    </location>
</feature>
<accession>A0A811BMN3</accession>
<dbReference type="EMBL" id="LC625835">
    <property type="protein sequence ID" value="BCU03234.1"/>
    <property type="molecule type" value="Genomic_DNA"/>
</dbReference>
<protein>
    <submittedName>
        <fullName evidence="2">Atrophin-1 incomplete domain containing protein</fullName>
    </submittedName>
</protein>
<evidence type="ECO:0000313" key="3">
    <source>
        <dbReference type="Proteomes" id="UP001253637"/>
    </source>
</evidence>
<dbReference type="Proteomes" id="UP001253637">
    <property type="component" value="Segment"/>
</dbReference>
<organism evidence="2 3">
    <name type="scientific">Pandoravirus japonicus</name>
    <dbReference type="NCBI Taxonomy" id="2823154"/>
    <lineage>
        <taxon>Viruses</taxon>
        <taxon>Pandoravirus</taxon>
    </lineage>
</organism>
<name>A0A811BMN3_9VIRU</name>
<sequence>MEGIALVTVWTADVDEKPLAVTVPCQDGGAIFGTLQALIAHAYASAHPDRPALRFWPDGSYVATNAAREPLFHADQKVPLSTLRRHAMPIFFLYDCSFFSIHAHRVASVHIIMCLLDIYVSRQMRRQLTSLFFSPRVLCVHVRVSLKPFLARPFAHLKPSALSRKKNNNDNNNDEKPNKKGGRGVGPLRSLQRDPRARHPDPCCEPQRRPGGRWRARLRSGADSADADSGHGDGGSGVVGACARAAHHHTLHQRRLLAVGQGHCVRRAVAVGRPFGAAAKHRAAHEGHLP</sequence>